<dbReference type="RefSeq" id="WP_038936625.1">
    <property type="nucleotide sequence ID" value="NZ_CP017637.1"/>
</dbReference>
<evidence type="ECO:0000256" key="1">
    <source>
        <dbReference type="SAM" id="SignalP"/>
    </source>
</evidence>
<keyword evidence="1" id="KW-0732">Signal</keyword>
<dbReference type="OrthoDB" id="7620622at2"/>
<dbReference type="AlphaFoldDB" id="A0A1L3FP50"/>
<sequence>MKRLAIAIALILMMCAPTFAQTVGLVQNSFSATYVAGDGAACKSLLVTGQFLAATPGYQLTVKKVSPQVTPTIHELELVAAPPTGNVIQVLTLMPVNYSDPGFTSCPYGVSITYGKQKGRCGPDACVNGRRKIAHWQISSIARFVVTIALLSATDLTDLVEGVGTHTQSM</sequence>
<evidence type="ECO:0000313" key="3">
    <source>
        <dbReference type="Proteomes" id="UP000181962"/>
    </source>
</evidence>
<dbReference type="Proteomes" id="UP000181962">
    <property type="component" value="Chromosome"/>
</dbReference>
<name>A0A1L3FP50_BRAJP</name>
<feature type="signal peptide" evidence="1">
    <location>
        <begin position="1"/>
        <end position="20"/>
    </location>
</feature>
<accession>A0A1L3FP50</accession>
<feature type="chain" id="PRO_5009853493" evidence="1">
    <location>
        <begin position="21"/>
        <end position="170"/>
    </location>
</feature>
<proteinExistence type="predicted"/>
<dbReference type="EMBL" id="CP017637">
    <property type="protein sequence ID" value="APG15048.1"/>
    <property type="molecule type" value="Genomic_DNA"/>
</dbReference>
<gene>
    <name evidence="2" type="ORF">BKD09_42720</name>
</gene>
<evidence type="ECO:0000313" key="2">
    <source>
        <dbReference type="EMBL" id="APG15048.1"/>
    </source>
</evidence>
<protein>
    <submittedName>
        <fullName evidence="2">Uncharacterized protein</fullName>
    </submittedName>
</protein>
<organism evidence="2 3">
    <name type="scientific">Bradyrhizobium japonicum</name>
    <dbReference type="NCBI Taxonomy" id="375"/>
    <lineage>
        <taxon>Bacteria</taxon>
        <taxon>Pseudomonadati</taxon>
        <taxon>Pseudomonadota</taxon>
        <taxon>Alphaproteobacteria</taxon>
        <taxon>Hyphomicrobiales</taxon>
        <taxon>Nitrobacteraceae</taxon>
        <taxon>Bradyrhizobium</taxon>
    </lineage>
</organism>
<reference evidence="2 3" key="1">
    <citation type="submission" date="2016-11" db="EMBL/GenBank/DDBJ databases">
        <title>Complete Genome Sequence of Bradyrhizobium sp. strain J5, an isolated from soybean nodule in Hokkaido.</title>
        <authorList>
            <person name="Kanehara K."/>
        </authorList>
    </citation>
    <scope>NUCLEOTIDE SEQUENCE [LARGE SCALE GENOMIC DNA]</scope>
    <source>
        <strain evidence="2 3">J5</strain>
    </source>
</reference>